<evidence type="ECO:0000313" key="12">
    <source>
        <dbReference type="Proteomes" id="UP000266183"/>
    </source>
</evidence>
<feature type="transmembrane region" description="Helical" evidence="7">
    <location>
        <begin position="152"/>
        <end position="176"/>
    </location>
</feature>
<dbReference type="InterPro" id="IPR049142">
    <property type="entry name" value="MS_channel_1st"/>
</dbReference>
<feature type="domain" description="Mechanosensitive ion channel MscS" evidence="8">
    <location>
        <begin position="202"/>
        <end position="269"/>
    </location>
</feature>
<keyword evidence="3" id="KW-1003">Cell membrane</keyword>
<dbReference type="Gene3D" id="2.30.30.60">
    <property type="match status" value="1"/>
</dbReference>
<comment type="similarity">
    <text evidence="2">Belongs to the MscS (TC 1.A.23) family.</text>
</comment>
<dbReference type="Pfam" id="PF21082">
    <property type="entry name" value="MS_channel_3rd"/>
    <property type="match status" value="1"/>
</dbReference>
<proteinExistence type="inferred from homology"/>
<gene>
    <name evidence="11" type="ORF">D4L85_26740</name>
</gene>
<evidence type="ECO:0000256" key="6">
    <source>
        <dbReference type="ARBA" id="ARBA00023136"/>
    </source>
</evidence>
<dbReference type="SUPFAM" id="SSF50182">
    <property type="entry name" value="Sm-like ribonucleoproteins"/>
    <property type="match status" value="1"/>
</dbReference>
<reference evidence="12" key="1">
    <citation type="submission" date="2018-09" db="EMBL/GenBank/DDBJ databases">
        <title>Chryseolinea sp. KIS68-18 isolated from soil.</title>
        <authorList>
            <person name="Weon H.-Y."/>
            <person name="Kwon S.-W."/>
            <person name="Lee S.A."/>
        </authorList>
    </citation>
    <scope>NUCLEOTIDE SEQUENCE [LARGE SCALE GENOMIC DNA]</scope>
    <source>
        <strain evidence="12">KIS68-18</strain>
    </source>
</reference>
<evidence type="ECO:0000259" key="9">
    <source>
        <dbReference type="Pfam" id="PF21082"/>
    </source>
</evidence>
<dbReference type="InterPro" id="IPR023408">
    <property type="entry name" value="MscS_beta-dom_sf"/>
</dbReference>
<evidence type="ECO:0000256" key="1">
    <source>
        <dbReference type="ARBA" id="ARBA00004651"/>
    </source>
</evidence>
<evidence type="ECO:0000259" key="10">
    <source>
        <dbReference type="Pfam" id="PF21088"/>
    </source>
</evidence>
<dbReference type="InterPro" id="IPR049278">
    <property type="entry name" value="MS_channel_C"/>
</dbReference>
<dbReference type="PANTHER" id="PTHR30566:SF25">
    <property type="entry name" value="INNER MEMBRANE PROTEIN"/>
    <property type="match status" value="1"/>
</dbReference>
<feature type="domain" description="Mechanosensitive ion channel transmembrane helices 2/3" evidence="10">
    <location>
        <begin position="161"/>
        <end position="201"/>
    </location>
</feature>
<feature type="transmembrane region" description="Helical" evidence="7">
    <location>
        <begin position="78"/>
        <end position="101"/>
    </location>
</feature>
<keyword evidence="4 7" id="KW-0812">Transmembrane</keyword>
<dbReference type="KEGG" id="chk:D4L85_26740"/>
<dbReference type="InterPro" id="IPR011014">
    <property type="entry name" value="MscS_channel_TM-2"/>
</dbReference>
<dbReference type="InterPro" id="IPR006685">
    <property type="entry name" value="MscS_channel_2nd"/>
</dbReference>
<dbReference type="AlphaFoldDB" id="A0A385SSU3"/>
<organism evidence="11 12">
    <name type="scientific">Chryseolinea soli</name>
    <dbReference type="NCBI Taxonomy" id="2321403"/>
    <lineage>
        <taxon>Bacteria</taxon>
        <taxon>Pseudomonadati</taxon>
        <taxon>Bacteroidota</taxon>
        <taxon>Cytophagia</taxon>
        <taxon>Cytophagales</taxon>
        <taxon>Fulvivirgaceae</taxon>
        <taxon>Chryseolinea</taxon>
    </lineage>
</organism>
<evidence type="ECO:0000313" key="11">
    <source>
        <dbReference type="EMBL" id="AYB33954.1"/>
    </source>
</evidence>
<evidence type="ECO:0000256" key="5">
    <source>
        <dbReference type="ARBA" id="ARBA00022989"/>
    </source>
</evidence>
<evidence type="ECO:0000259" key="8">
    <source>
        <dbReference type="Pfam" id="PF00924"/>
    </source>
</evidence>
<dbReference type="SUPFAM" id="SSF82861">
    <property type="entry name" value="Mechanosensitive channel protein MscS (YggB), transmembrane region"/>
    <property type="match status" value="1"/>
</dbReference>
<dbReference type="InterPro" id="IPR011066">
    <property type="entry name" value="MscS_channel_C_sf"/>
</dbReference>
<keyword evidence="6 7" id="KW-0472">Membrane</keyword>
<dbReference type="PANTHER" id="PTHR30566">
    <property type="entry name" value="YNAI-RELATED MECHANOSENSITIVE ION CHANNEL"/>
    <property type="match status" value="1"/>
</dbReference>
<keyword evidence="5 7" id="KW-1133">Transmembrane helix</keyword>
<comment type="subcellular location">
    <subcellularLocation>
        <location evidence="1">Cell membrane</location>
        <topology evidence="1">Multi-pass membrane protein</topology>
    </subcellularLocation>
</comment>
<evidence type="ECO:0000256" key="2">
    <source>
        <dbReference type="ARBA" id="ARBA00008017"/>
    </source>
</evidence>
<evidence type="ECO:0000256" key="7">
    <source>
        <dbReference type="SAM" id="Phobius"/>
    </source>
</evidence>
<keyword evidence="12" id="KW-1185">Reference proteome</keyword>
<dbReference type="GO" id="GO:0008381">
    <property type="term" value="F:mechanosensitive monoatomic ion channel activity"/>
    <property type="evidence" value="ECO:0007669"/>
    <property type="project" value="UniProtKB-ARBA"/>
</dbReference>
<sequence length="381" mass="43430">MTDVHLRHNISFRRMQNAKRMDSFEEILSREYGKNSVQTYLIAAGIIVLGLLLIRIFKRVIMTKVEKMVAKSPSQTDDQIVAGIEKFVLPILSFLVIYWGINSLELSVKASRVVEVATGVVIMVFVLRFISTTIKIILINHIRKQEQGETKVLQVGGLMIIINLVVWILGGVFLIQNLGYDVSTILTGVGIGGIAVALAAQNIIGDLFNYFVIFFDKPFEVGDAINVDDKNGTIEYIGVKTTRLRSLTGEQIVISNSDLTKSRVHNYKRQENRRVQFNITVVYDTTTDQLEKIPALIKSIIESARDVRFDRAHLARLTDYGVVFEVVYFVTVADYLRYMDIQQYINLKLLQTFEQQDIHFLIREDWQAAKQRQEAPHAIDK</sequence>
<dbReference type="EMBL" id="CP032382">
    <property type="protein sequence ID" value="AYB33954.1"/>
    <property type="molecule type" value="Genomic_DNA"/>
</dbReference>
<feature type="transmembrane region" description="Helical" evidence="7">
    <location>
        <begin position="182"/>
        <end position="200"/>
    </location>
</feature>
<name>A0A385SSU3_9BACT</name>
<evidence type="ECO:0000256" key="4">
    <source>
        <dbReference type="ARBA" id="ARBA00022692"/>
    </source>
</evidence>
<feature type="domain" description="Mechanosensitive ion channel MscS C-terminal" evidence="9">
    <location>
        <begin position="275"/>
        <end position="360"/>
    </location>
</feature>
<dbReference type="Proteomes" id="UP000266183">
    <property type="component" value="Chromosome"/>
</dbReference>
<dbReference type="Gene3D" id="3.30.70.100">
    <property type="match status" value="1"/>
</dbReference>
<protein>
    <submittedName>
        <fullName evidence="11">Mechanosensitive ion channel family protein</fullName>
    </submittedName>
</protein>
<evidence type="ECO:0000256" key="3">
    <source>
        <dbReference type="ARBA" id="ARBA00022475"/>
    </source>
</evidence>
<dbReference type="GO" id="GO:0005886">
    <property type="term" value="C:plasma membrane"/>
    <property type="evidence" value="ECO:0007669"/>
    <property type="project" value="UniProtKB-SubCell"/>
</dbReference>
<feature type="transmembrane region" description="Helical" evidence="7">
    <location>
        <begin position="37"/>
        <end position="57"/>
    </location>
</feature>
<dbReference type="Gene3D" id="1.10.287.1260">
    <property type="match status" value="1"/>
</dbReference>
<accession>A0A385SSU3</accession>
<dbReference type="Pfam" id="PF21088">
    <property type="entry name" value="MS_channel_1st"/>
    <property type="match status" value="1"/>
</dbReference>
<dbReference type="Pfam" id="PF00924">
    <property type="entry name" value="MS_channel_2nd"/>
    <property type="match status" value="1"/>
</dbReference>
<dbReference type="SUPFAM" id="SSF82689">
    <property type="entry name" value="Mechanosensitive channel protein MscS (YggB), C-terminal domain"/>
    <property type="match status" value="1"/>
</dbReference>
<feature type="transmembrane region" description="Helical" evidence="7">
    <location>
        <begin position="113"/>
        <end position="131"/>
    </location>
</feature>
<dbReference type="InterPro" id="IPR010920">
    <property type="entry name" value="LSM_dom_sf"/>
</dbReference>